<evidence type="ECO:0000313" key="6">
    <source>
        <dbReference type="EMBL" id="TGY62704.1"/>
    </source>
</evidence>
<dbReference type="FunFam" id="3.20.20.80:FF:000004">
    <property type="entry name" value="Beta-glucosidase 6-phospho-beta-glucosidase"/>
    <property type="match status" value="1"/>
</dbReference>
<evidence type="ECO:0000256" key="5">
    <source>
        <dbReference type="SAM" id="MobiDB-lite"/>
    </source>
</evidence>
<keyword evidence="3" id="KW-0326">Glycosidase</keyword>
<dbReference type="OrthoDB" id="3182512at2"/>
<evidence type="ECO:0000256" key="2">
    <source>
        <dbReference type="ARBA" id="ARBA00022801"/>
    </source>
</evidence>
<dbReference type="GO" id="GO:0016052">
    <property type="term" value="P:carbohydrate catabolic process"/>
    <property type="evidence" value="ECO:0007669"/>
    <property type="project" value="TreeGrafter"/>
</dbReference>
<proteinExistence type="inferred from homology"/>
<keyword evidence="7" id="KW-1185">Reference proteome</keyword>
<dbReference type="AlphaFoldDB" id="A0A4S2F5Z1"/>
<dbReference type="PANTHER" id="PTHR10353:SF122">
    <property type="entry name" value="6-PHOSPHO-BETA-GLUCOSIDASE ASCB-RELATED"/>
    <property type="match status" value="1"/>
</dbReference>
<reference evidence="6 7" key="1">
    <citation type="submission" date="2019-04" db="EMBL/GenBank/DDBJ databases">
        <title>Microbes associate with the intestines of laboratory mice.</title>
        <authorList>
            <person name="Navarre W."/>
            <person name="Wong E."/>
            <person name="Huang K."/>
            <person name="Tropini C."/>
            <person name="Ng K."/>
            <person name="Yu B."/>
        </authorList>
    </citation>
    <scope>NUCLEOTIDE SEQUENCE [LARGE SCALE GENOMIC DNA]</scope>
    <source>
        <strain evidence="6 7">NM07_P-09</strain>
    </source>
</reference>
<keyword evidence="2 6" id="KW-0378">Hydrolase</keyword>
<dbReference type="Pfam" id="PF00232">
    <property type="entry name" value="Glyco_hydro_1"/>
    <property type="match status" value="1"/>
</dbReference>
<evidence type="ECO:0000256" key="1">
    <source>
        <dbReference type="ARBA" id="ARBA00010838"/>
    </source>
</evidence>
<dbReference type="GO" id="GO:0005829">
    <property type="term" value="C:cytosol"/>
    <property type="evidence" value="ECO:0007669"/>
    <property type="project" value="TreeGrafter"/>
</dbReference>
<gene>
    <name evidence="6" type="ORF">E5334_04685</name>
</gene>
<dbReference type="Gene3D" id="3.20.20.80">
    <property type="entry name" value="Glycosidases"/>
    <property type="match status" value="1"/>
</dbReference>
<comment type="similarity">
    <text evidence="1 4">Belongs to the glycosyl hydrolase 1 family.</text>
</comment>
<dbReference type="InterPro" id="IPR001360">
    <property type="entry name" value="Glyco_hydro_1"/>
</dbReference>
<name>A0A4S2F5Z1_9ACTN</name>
<evidence type="ECO:0000313" key="7">
    <source>
        <dbReference type="Proteomes" id="UP000310263"/>
    </source>
</evidence>
<dbReference type="Proteomes" id="UP000310263">
    <property type="component" value="Unassembled WGS sequence"/>
</dbReference>
<dbReference type="GO" id="GO:0008422">
    <property type="term" value="F:beta-glucosidase activity"/>
    <property type="evidence" value="ECO:0007669"/>
    <property type="project" value="TreeGrafter"/>
</dbReference>
<dbReference type="InterPro" id="IPR017853">
    <property type="entry name" value="GH"/>
</dbReference>
<dbReference type="RefSeq" id="WP_136012432.1">
    <property type="nucleotide sequence ID" value="NZ_SRYE01000002.1"/>
</dbReference>
<dbReference type="PANTHER" id="PTHR10353">
    <property type="entry name" value="GLYCOSYL HYDROLASE"/>
    <property type="match status" value="1"/>
</dbReference>
<dbReference type="PRINTS" id="PR00131">
    <property type="entry name" value="GLHYDRLASE1"/>
</dbReference>
<evidence type="ECO:0000256" key="4">
    <source>
        <dbReference type="RuleBase" id="RU003690"/>
    </source>
</evidence>
<accession>A0A4S2F5Z1</accession>
<dbReference type="EMBL" id="SRYE01000002">
    <property type="protein sequence ID" value="TGY62704.1"/>
    <property type="molecule type" value="Genomic_DNA"/>
</dbReference>
<organism evidence="6 7">
    <name type="scientific">Muricaecibacterium torontonense</name>
    <dbReference type="NCBI Taxonomy" id="3032871"/>
    <lineage>
        <taxon>Bacteria</taxon>
        <taxon>Bacillati</taxon>
        <taxon>Actinomycetota</taxon>
        <taxon>Coriobacteriia</taxon>
        <taxon>Coriobacteriales</taxon>
        <taxon>Atopobiaceae</taxon>
        <taxon>Muricaecibacterium</taxon>
    </lineage>
</organism>
<feature type="region of interest" description="Disordered" evidence="5">
    <location>
        <begin position="18"/>
        <end position="38"/>
    </location>
</feature>
<protein>
    <submittedName>
        <fullName evidence="6">Glycosyl hydrolase family protein</fullName>
    </submittedName>
</protein>
<comment type="caution">
    <text evidence="6">The sequence shown here is derived from an EMBL/GenBank/DDBJ whole genome shotgun (WGS) entry which is preliminary data.</text>
</comment>
<sequence length="490" mass="55844">MARELLWGGATASSQYEGGFRAGGKGLDTQDVRPWKPRTSNATCETRLLTAQAVKAAKRDLEAGQGNYPFTRGTEGFSHLQEDIDLLRELGIDIYRFSISWARLFPEGDEAEPNPEGLAYYDRVFEAVKAAGMKTFLTLTHYAVPLHLVEAYGGWTNRRLIDLYERYARVVFERWGQMIDYYLPFNEINAGYFSPWNGVGLLKPEDGPYDQSQVFSSLHHQFVASARVIRAQRQICPEAQSGCMVAAFCYYPYSCSPKDNWVKFHDEQVNVWYPVDVLANGIQPYYMDAFYRDHHITVDIRDEDLELFAKYSCDFVSFSYYSSSVLAAEGNGEQTAGNLVCSLKNPYLEASEWGWQIDPEGLRTQLNAFYDRTHKPVFVSECGFGARDTVEADGQIHDPYRIQYLKRHFEQILLAQQDGVDVLGFILWGVIDIVSAGSCEMSKRYGVVYVDADDAGQGTYRRLKKDSFAWYQRYIQSYHDDFKARGAALP</sequence>
<evidence type="ECO:0000256" key="3">
    <source>
        <dbReference type="ARBA" id="ARBA00023295"/>
    </source>
</evidence>
<dbReference type="SUPFAM" id="SSF51445">
    <property type="entry name" value="(Trans)glycosidases"/>
    <property type="match status" value="1"/>
</dbReference>